<dbReference type="Proteomes" id="UP000237968">
    <property type="component" value="Unassembled WGS sequence"/>
</dbReference>
<accession>A0A2S9YGY0</accession>
<feature type="compositionally biased region" description="Low complexity" evidence="1">
    <location>
        <begin position="224"/>
        <end position="234"/>
    </location>
</feature>
<comment type="caution">
    <text evidence="2">The sequence shown here is derived from an EMBL/GenBank/DDBJ whole genome shotgun (WGS) entry which is preliminary data.</text>
</comment>
<feature type="compositionally biased region" description="Basic residues" evidence="1">
    <location>
        <begin position="235"/>
        <end position="246"/>
    </location>
</feature>
<name>A0A2S9YGY0_9BACT</name>
<evidence type="ECO:0000256" key="1">
    <source>
        <dbReference type="SAM" id="MobiDB-lite"/>
    </source>
</evidence>
<evidence type="ECO:0000313" key="3">
    <source>
        <dbReference type="Proteomes" id="UP000237968"/>
    </source>
</evidence>
<evidence type="ECO:0000313" key="2">
    <source>
        <dbReference type="EMBL" id="PRQ04360.1"/>
    </source>
</evidence>
<keyword evidence="3" id="KW-1185">Reference proteome</keyword>
<protein>
    <submittedName>
        <fullName evidence="2">Uncharacterized protein</fullName>
    </submittedName>
</protein>
<dbReference type="AlphaFoldDB" id="A0A2S9YGY0"/>
<feature type="region of interest" description="Disordered" evidence="1">
    <location>
        <begin position="183"/>
        <end position="246"/>
    </location>
</feature>
<sequence length="246" mass="26452">MGQTSIGSESTSTPDGASQENRDRTAPLGDPTSNFPQVDQGLGSAWVNYWGTRPAQRVWQGRFRAGRVAGGRGRARISSRSTPPQIALGANLGQVDLQKICLGPAFAEVESLPRFIRAEIRGGRVARTLAGRKFGGGRVARTLAGRKFGGGRVARTLAGRKFRGGRVARTLAGRKFGGGRVAATVRGPNLGRRSCPIQPRPRRSVAPRGRGHTRGSRGRRRCSSPRAARTARLASRARRRRSGRRA</sequence>
<proteinExistence type="predicted"/>
<gene>
    <name evidence="2" type="ORF">ENSA5_08380</name>
</gene>
<reference evidence="2 3" key="1">
    <citation type="submission" date="2018-03" db="EMBL/GenBank/DDBJ databases">
        <title>Draft Genome Sequences of the Obligatory Marine Myxobacteria Enhygromyxa salina SWB005.</title>
        <authorList>
            <person name="Poehlein A."/>
            <person name="Moghaddam J.A."/>
            <person name="Harms H."/>
            <person name="Alanjari M."/>
            <person name="Koenig G.M."/>
            <person name="Daniel R."/>
            <person name="Schaeberle T.F."/>
        </authorList>
    </citation>
    <scope>NUCLEOTIDE SEQUENCE [LARGE SCALE GENOMIC DNA]</scope>
    <source>
        <strain evidence="2 3">SWB005</strain>
    </source>
</reference>
<dbReference type="EMBL" id="PVNK01000043">
    <property type="protein sequence ID" value="PRQ04360.1"/>
    <property type="molecule type" value="Genomic_DNA"/>
</dbReference>
<feature type="compositionally biased region" description="Basic residues" evidence="1">
    <location>
        <begin position="200"/>
        <end position="223"/>
    </location>
</feature>
<feature type="compositionally biased region" description="Polar residues" evidence="1">
    <location>
        <begin position="1"/>
        <end position="19"/>
    </location>
</feature>
<organism evidence="2 3">
    <name type="scientific">Enhygromyxa salina</name>
    <dbReference type="NCBI Taxonomy" id="215803"/>
    <lineage>
        <taxon>Bacteria</taxon>
        <taxon>Pseudomonadati</taxon>
        <taxon>Myxococcota</taxon>
        <taxon>Polyangia</taxon>
        <taxon>Nannocystales</taxon>
        <taxon>Nannocystaceae</taxon>
        <taxon>Enhygromyxa</taxon>
    </lineage>
</organism>
<feature type="region of interest" description="Disordered" evidence="1">
    <location>
        <begin position="1"/>
        <end position="37"/>
    </location>
</feature>